<proteinExistence type="evidence at transcript level"/>
<comment type="similarity">
    <text evidence="1 6">Belongs to the eukaryotic ribosomal protein eS25 family.</text>
</comment>
<gene>
    <name evidence="7" type="primary">RpS25</name>
</gene>
<reference evidence="7" key="2">
    <citation type="submission" date="2009-03" db="EMBL/GenBank/DDBJ databases">
        <authorList>
            <person name="Gang L."/>
        </authorList>
    </citation>
    <scope>NUCLEOTIDE SEQUENCE</scope>
    <source>
        <strain evidence="7">Anhui</strain>
    </source>
</reference>
<keyword evidence="3 6" id="KW-0687">Ribonucleoprotein</keyword>
<dbReference type="AlphaFoldDB" id="C7TY47"/>
<name>C7TY47_SCHJA</name>
<sequence length="70" mass="8301">MVLFDNPTFEKLLTDFPHYSVITPSEWSKRLMIRASLDRQALEELRRQGSITMVCHQKSQQIYTRTTKVE</sequence>
<dbReference type="Pfam" id="PF03297">
    <property type="entry name" value="Ribosomal_S25"/>
    <property type="match status" value="1"/>
</dbReference>
<dbReference type="Gene3D" id="1.10.10.10">
    <property type="entry name" value="Winged helix-like DNA-binding domain superfamily/Winged helix DNA-binding domain"/>
    <property type="match status" value="1"/>
</dbReference>
<comment type="function">
    <text evidence="5">Component of the small ribosomal subunit. The ribosome is a large ribonucleoprotein complex responsible for the synthesis of proteins in the cell.</text>
</comment>
<dbReference type="InterPro" id="IPR004977">
    <property type="entry name" value="Ribosomal_eS25"/>
</dbReference>
<dbReference type="GO" id="GO:1990904">
    <property type="term" value="C:ribonucleoprotein complex"/>
    <property type="evidence" value="ECO:0007669"/>
    <property type="project" value="UniProtKB-KW"/>
</dbReference>
<dbReference type="EMBL" id="FN326799">
    <property type="protein sequence ID" value="CAX82523.1"/>
    <property type="molecule type" value="mRNA"/>
</dbReference>
<reference evidence="7" key="1">
    <citation type="journal article" date="2009" name="Nature">
        <title>The Schistosoma japonicum genome reveals features of host-parasite interplay.</title>
        <authorList>
            <person name="Liu F."/>
            <person name="Zhou Y."/>
            <person name="Wang Z.Q."/>
            <person name="Lu G."/>
            <person name="Zheng H."/>
            <person name="Brindley P.J."/>
            <person name="McManus D.P."/>
            <person name="Blair D."/>
            <person name="Zhang Q.H."/>
            <person name="Zhong Y."/>
            <person name="Wang S."/>
            <person name="Han Z.G."/>
            <person name="Chen Z."/>
        </authorList>
    </citation>
    <scope>NUCLEOTIDE SEQUENCE</scope>
    <source>
        <strain evidence="7">Anhui</strain>
    </source>
</reference>
<comment type="subunit">
    <text evidence="4">Component of the small ribosomal subunit.</text>
</comment>
<protein>
    <recommendedName>
        <fullName evidence="6">40S ribosomal protein S25</fullName>
    </recommendedName>
</protein>
<accession>C7TY47</accession>
<evidence type="ECO:0000256" key="1">
    <source>
        <dbReference type="ARBA" id="ARBA00009106"/>
    </source>
</evidence>
<evidence type="ECO:0000256" key="2">
    <source>
        <dbReference type="ARBA" id="ARBA00022980"/>
    </source>
</evidence>
<organism evidence="7">
    <name type="scientific">Schistosoma japonicum</name>
    <name type="common">Blood fluke</name>
    <dbReference type="NCBI Taxonomy" id="6182"/>
    <lineage>
        <taxon>Eukaryota</taxon>
        <taxon>Metazoa</taxon>
        <taxon>Spiralia</taxon>
        <taxon>Lophotrochozoa</taxon>
        <taxon>Platyhelminthes</taxon>
        <taxon>Trematoda</taxon>
        <taxon>Digenea</taxon>
        <taxon>Strigeidida</taxon>
        <taxon>Schistosomatoidea</taxon>
        <taxon>Schistosomatidae</taxon>
        <taxon>Schistosoma</taxon>
    </lineage>
</organism>
<evidence type="ECO:0000313" key="7">
    <source>
        <dbReference type="EMBL" id="CAX82523.1"/>
    </source>
</evidence>
<dbReference type="GO" id="GO:0005840">
    <property type="term" value="C:ribosome"/>
    <property type="evidence" value="ECO:0007669"/>
    <property type="project" value="UniProtKB-KW"/>
</dbReference>
<evidence type="ECO:0000256" key="5">
    <source>
        <dbReference type="ARBA" id="ARBA00045746"/>
    </source>
</evidence>
<evidence type="ECO:0000256" key="4">
    <source>
        <dbReference type="ARBA" id="ARBA00035021"/>
    </source>
</evidence>
<evidence type="ECO:0000256" key="6">
    <source>
        <dbReference type="RuleBase" id="RU366057"/>
    </source>
</evidence>
<evidence type="ECO:0000256" key="3">
    <source>
        <dbReference type="ARBA" id="ARBA00023274"/>
    </source>
</evidence>
<keyword evidence="2 6" id="KW-0689">Ribosomal protein</keyword>
<dbReference type="InterPro" id="IPR036388">
    <property type="entry name" value="WH-like_DNA-bd_sf"/>
</dbReference>
<dbReference type="PANTHER" id="PTHR12850">
    <property type="entry name" value="40S RIBOSOMAL PROTEIN S25"/>
    <property type="match status" value="1"/>
</dbReference>